<sequence length="215" mass="23662">MQENRFKKSKKFANKLKHPLEKDMARGSFQTKRTFCQDQTHNSQNNRINTRHAGNWKEGARGQKRPSAGGGVVVAVTETRGAGGPLPHLVLQEGAGNKHPTAGNWKEWREVKAPAGEVCRAVTCNRVGAQAVPCLDLALQDGGCAPCTRGRQLDPKPPPRRETFPATRKKFKWHPPAGGNSLAPKRNMGLNHIKILPFKTRAQPSHNLADDNAFT</sequence>
<evidence type="ECO:0000313" key="3">
    <source>
        <dbReference type="Proteomes" id="UP000770661"/>
    </source>
</evidence>
<gene>
    <name evidence="2" type="ORF">GWK47_002801</name>
</gene>
<comment type="caution">
    <text evidence="2">The sequence shown here is derived from an EMBL/GenBank/DDBJ whole genome shotgun (WGS) entry which is preliminary data.</text>
</comment>
<accession>A0A8J4XPH8</accession>
<proteinExistence type="predicted"/>
<dbReference type="AlphaFoldDB" id="A0A8J4XPH8"/>
<evidence type="ECO:0000313" key="2">
    <source>
        <dbReference type="EMBL" id="KAG0703268.1"/>
    </source>
</evidence>
<reference evidence="2" key="1">
    <citation type="submission" date="2020-07" db="EMBL/GenBank/DDBJ databases">
        <title>The High-quality genome of the commercially important snow crab, Chionoecetes opilio.</title>
        <authorList>
            <person name="Jeong J.-H."/>
            <person name="Ryu S."/>
        </authorList>
    </citation>
    <scope>NUCLEOTIDE SEQUENCE</scope>
    <source>
        <strain evidence="2">MADBK_172401_WGS</strain>
        <tissue evidence="2">Digestive gland</tissue>
    </source>
</reference>
<organism evidence="2 3">
    <name type="scientific">Chionoecetes opilio</name>
    <name type="common">Atlantic snow crab</name>
    <name type="synonym">Cancer opilio</name>
    <dbReference type="NCBI Taxonomy" id="41210"/>
    <lineage>
        <taxon>Eukaryota</taxon>
        <taxon>Metazoa</taxon>
        <taxon>Ecdysozoa</taxon>
        <taxon>Arthropoda</taxon>
        <taxon>Crustacea</taxon>
        <taxon>Multicrustacea</taxon>
        <taxon>Malacostraca</taxon>
        <taxon>Eumalacostraca</taxon>
        <taxon>Eucarida</taxon>
        <taxon>Decapoda</taxon>
        <taxon>Pleocyemata</taxon>
        <taxon>Brachyura</taxon>
        <taxon>Eubrachyura</taxon>
        <taxon>Majoidea</taxon>
        <taxon>Majidae</taxon>
        <taxon>Chionoecetes</taxon>
    </lineage>
</organism>
<feature type="compositionally biased region" description="Basic residues" evidence="1">
    <location>
        <begin position="7"/>
        <end position="17"/>
    </location>
</feature>
<protein>
    <submittedName>
        <fullName evidence="2">Uncharacterized protein</fullName>
    </submittedName>
</protein>
<dbReference type="Proteomes" id="UP000770661">
    <property type="component" value="Unassembled WGS sequence"/>
</dbReference>
<name>A0A8J4XPH8_CHIOP</name>
<evidence type="ECO:0000256" key="1">
    <source>
        <dbReference type="SAM" id="MobiDB-lite"/>
    </source>
</evidence>
<dbReference type="EMBL" id="JACEEZ010025216">
    <property type="protein sequence ID" value="KAG0703268.1"/>
    <property type="molecule type" value="Genomic_DNA"/>
</dbReference>
<keyword evidence="3" id="KW-1185">Reference proteome</keyword>
<feature type="region of interest" description="Disordered" evidence="1">
    <location>
        <begin position="1"/>
        <end position="28"/>
    </location>
</feature>